<evidence type="ECO:0000313" key="1">
    <source>
        <dbReference type="EMBL" id="MDQ0545301.1"/>
    </source>
</evidence>
<dbReference type="EMBL" id="JAUSWL010000008">
    <property type="protein sequence ID" value="MDQ0545301.1"/>
    <property type="molecule type" value="Genomic_DNA"/>
</dbReference>
<dbReference type="RefSeq" id="WP_230367087.1">
    <property type="nucleotide sequence ID" value="NZ_JAJALK010000009.1"/>
</dbReference>
<evidence type="ECO:0000313" key="2">
    <source>
        <dbReference type="Proteomes" id="UP001223420"/>
    </source>
</evidence>
<dbReference type="AlphaFoldDB" id="A0AAJ1TV43"/>
<dbReference type="Gene3D" id="3.40.50.2000">
    <property type="entry name" value="Glycogen Phosphorylase B"/>
    <property type="match status" value="1"/>
</dbReference>
<sequence>MRRDRPVIHVYPDGGTQREYMDACAYLRMISPYSQSSLKEEFDISLVNEICLDEAVDVIVIQRQLRPGIDRAAAEKIIDGARKKNIKIVWDVDDNFLDTHPNPRIETYFESVRPAINTFLHECDHVVVSTTEMKDRLRFSNKPITVSPNAISMPLNAEARHEGHLTIGYFGTFTHLRDFLMVVEAIRGAVKKANVDARVSLCGISEDDRILHLFDGIAPVQKIGVVADYNQFFSYMASSRLWDIGLCPLRRGAFEDCKSDIKFLEYTAFGASCICSEHPAYKHISSGELALLCESNTEAWENAIVKLLLNKDLRHDFWVKAKDYVVEHRSPVCAAETVRSMLRSVLA</sequence>
<dbReference type="Proteomes" id="UP001223420">
    <property type="component" value="Unassembled WGS sequence"/>
</dbReference>
<comment type="caution">
    <text evidence="1">The sequence shown here is derived from an EMBL/GenBank/DDBJ whole genome shotgun (WGS) entry which is preliminary data.</text>
</comment>
<dbReference type="SUPFAM" id="SSF53756">
    <property type="entry name" value="UDP-Glycosyltransferase/glycogen phosphorylase"/>
    <property type="match status" value="1"/>
</dbReference>
<protein>
    <submittedName>
        <fullName evidence="1">Glycosyltransferase involved in cell wall biosynthesis</fullName>
    </submittedName>
</protein>
<name>A0AAJ1TV43_9HYPH</name>
<organism evidence="1 2">
    <name type="scientific">Methylobacterium brachiatum</name>
    <dbReference type="NCBI Taxonomy" id="269660"/>
    <lineage>
        <taxon>Bacteria</taxon>
        <taxon>Pseudomonadati</taxon>
        <taxon>Pseudomonadota</taxon>
        <taxon>Alphaproteobacteria</taxon>
        <taxon>Hyphomicrobiales</taxon>
        <taxon>Methylobacteriaceae</taxon>
        <taxon>Methylobacterium</taxon>
    </lineage>
</organism>
<proteinExistence type="predicted"/>
<reference evidence="1" key="1">
    <citation type="submission" date="2023-07" db="EMBL/GenBank/DDBJ databases">
        <title>Genomic Encyclopedia of Type Strains, Phase IV (KMG-IV): sequencing the most valuable type-strain genomes for metagenomic binning, comparative biology and taxonomic classification.</title>
        <authorList>
            <person name="Goeker M."/>
        </authorList>
    </citation>
    <scope>NUCLEOTIDE SEQUENCE</scope>
    <source>
        <strain evidence="1">DSM 19569</strain>
    </source>
</reference>
<dbReference type="Pfam" id="PF13692">
    <property type="entry name" value="Glyco_trans_1_4"/>
    <property type="match status" value="1"/>
</dbReference>
<gene>
    <name evidence="1" type="ORF">QO001_004244</name>
</gene>
<accession>A0AAJ1TV43</accession>